<feature type="coiled-coil region" evidence="1">
    <location>
        <begin position="98"/>
        <end position="125"/>
    </location>
</feature>
<dbReference type="Proteomes" id="UP000635828">
    <property type="component" value="Unassembled WGS sequence"/>
</dbReference>
<comment type="caution">
    <text evidence="3">The sequence shown here is derived from an EMBL/GenBank/DDBJ whole genome shotgun (WGS) entry which is preliminary data.</text>
</comment>
<dbReference type="EMBL" id="JACOOS010000013">
    <property type="protein sequence ID" value="MBC5678199.1"/>
    <property type="molecule type" value="Genomic_DNA"/>
</dbReference>
<dbReference type="RefSeq" id="WP_186992469.1">
    <property type="nucleotide sequence ID" value="NZ_JACOOS010000013.1"/>
</dbReference>
<feature type="compositionally biased region" description="Gly residues" evidence="2">
    <location>
        <begin position="15"/>
        <end position="37"/>
    </location>
</feature>
<evidence type="ECO:0000256" key="2">
    <source>
        <dbReference type="SAM" id="MobiDB-lite"/>
    </source>
</evidence>
<accession>A0ABR7FST3</accession>
<reference evidence="3 4" key="1">
    <citation type="submission" date="2020-08" db="EMBL/GenBank/DDBJ databases">
        <title>Genome public.</title>
        <authorList>
            <person name="Liu C."/>
            <person name="Sun Q."/>
        </authorList>
    </citation>
    <scope>NUCLEOTIDE SEQUENCE [LARGE SCALE GENOMIC DNA]</scope>
    <source>
        <strain evidence="3 4">NSJ-7</strain>
    </source>
</reference>
<evidence type="ECO:0008006" key="5">
    <source>
        <dbReference type="Google" id="ProtNLM"/>
    </source>
</evidence>
<gene>
    <name evidence="3" type="ORF">H8S22_11480</name>
</gene>
<keyword evidence="1" id="KW-0175">Coiled coil</keyword>
<evidence type="ECO:0000313" key="3">
    <source>
        <dbReference type="EMBL" id="MBC5678199.1"/>
    </source>
</evidence>
<feature type="region of interest" description="Disordered" evidence="2">
    <location>
        <begin position="163"/>
        <end position="201"/>
    </location>
</feature>
<name>A0ABR7FST3_9FIRM</name>
<keyword evidence="4" id="KW-1185">Reference proteome</keyword>
<feature type="region of interest" description="Disordered" evidence="2">
    <location>
        <begin position="11"/>
        <end position="42"/>
    </location>
</feature>
<organism evidence="3 4">
    <name type="scientific">Anaerostipes hominis</name>
    <name type="common">ex Liu et al. 2021</name>
    <dbReference type="NCBI Taxonomy" id="2763018"/>
    <lineage>
        <taxon>Bacteria</taxon>
        <taxon>Bacillati</taxon>
        <taxon>Bacillota</taxon>
        <taxon>Clostridia</taxon>
        <taxon>Lachnospirales</taxon>
        <taxon>Lachnospiraceae</taxon>
        <taxon>Anaerostipes</taxon>
    </lineage>
</organism>
<evidence type="ECO:0000256" key="1">
    <source>
        <dbReference type="SAM" id="Coils"/>
    </source>
</evidence>
<sequence>MKNMIPMNIQFFADGGDGGEGGNGGQEGNQNAGGGTGAQTTGASYTQDQLDAIVEARETRATNSALRSFFQQQGMSSEEITQAIADYKTARAASQPDPKKLQTQLDEANKKIEQSNREKIATQKGINADDLDYVLFKAGKLVDEKTDFSKALDLFLKENPKYAGQSGGQMRVSFGSQNGGKEGQPSINDQINDIIRNSIKR</sequence>
<proteinExistence type="predicted"/>
<evidence type="ECO:0000313" key="4">
    <source>
        <dbReference type="Proteomes" id="UP000635828"/>
    </source>
</evidence>
<protein>
    <recommendedName>
        <fullName evidence="5">DUF4355 domain-containing protein</fullName>
    </recommendedName>
</protein>